<evidence type="ECO:0000256" key="1">
    <source>
        <dbReference type="ARBA" id="ARBA00003019"/>
    </source>
</evidence>
<keyword evidence="8" id="KW-0406">Ion transport</keyword>
<evidence type="ECO:0000313" key="13">
    <source>
        <dbReference type="EMBL" id="KAK3256858.1"/>
    </source>
</evidence>
<dbReference type="Pfam" id="PF05631">
    <property type="entry name" value="MFS_5"/>
    <property type="match status" value="1"/>
</dbReference>
<feature type="transmembrane region" description="Helical" evidence="12">
    <location>
        <begin position="111"/>
        <end position="133"/>
    </location>
</feature>
<dbReference type="SUPFAM" id="SSF103473">
    <property type="entry name" value="MFS general substrate transporter"/>
    <property type="match status" value="1"/>
</dbReference>
<dbReference type="PANTHER" id="PTHR23516">
    <property type="entry name" value="SAM (S-ADENOSYL METHIONINE) TRANSPORTER"/>
    <property type="match status" value="1"/>
</dbReference>
<dbReference type="GO" id="GO:0006811">
    <property type="term" value="P:monoatomic ion transport"/>
    <property type="evidence" value="ECO:0007669"/>
    <property type="project" value="UniProtKB-KW"/>
</dbReference>
<evidence type="ECO:0000256" key="6">
    <source>
        <dbReference type="ARBA" id="ARBA00022692"/>
    </source>
</evidence>
<dbReference type="PANTHER" id="PTHR23516:SF1">
    <property type="entry name" value="MOLYBDATE-ANION TRANSPORTER"/>
    <property type="match status" value="1"/>
</dbReference>
<dbReference type="AlphaFoldDB" id="A0AAE0FCF2"/>
<feature type="transmembrane region" description="Helical" evidence="12">
    <location>
        <begin position="145"/>
        <end position="163"/>
    </location>
</feature>
<evidence type="ECO:0000256" key="4">
    <source>
        <dbReference type="ARBA" id="ARBA00022448"/>
    </source>
</evidence>
<feature type="transmembrane region" description="Helical" evidence="12">
    <location>
        <begin position="80"/>
        <end position="99"/>
    </location>
</feature>
<keyword evidence="7 12" id="KW-1133">Transmembrane helix</keyword>
<organism evidence="13 14">
    <name type="scientific">Cymbomonas tetramitiformis</name>
    <dbReference type="NCBI Taxonomy" id="36881"/>
    <lineage>
        <taxon>Eukaryota</taxon>
        <taxon>Viridiplantae</taxon>
        <taxon>Chlorophyta</taxon>
        <taxon>Pyramimonadophyceae</taxon>
        <taxon>Pyramimonadales</taxon>
        <taxon>Pyramimonadaceae</taxon>
        <taxon>Cymbomonas</taxon>
    </lineage>
</organism>
<dbReference type="EMBL" id="LGRX02021277">
    <property type="protein sequence ID" value="KAK3256858.1"/>
    <property type="molecule type" value="Genomic_DNA"/>
</dbReference>
<evidence type="ECO:0000256" key="10">
    <source>
        <dbReference type="ARBA" id="ARBA00030646"/>
    </source>
</evidence>
<evidence type="ECO:0000256" key="2">
    <source>
        <dbReference type="ARBA" id="ARBA00004651"/>
    </source>
</evidence>
<keyword evidence="4" id="KW-0813">Transport</keyword>
<dbReference type="InterPro" id="IPR036259">
    <property type="entry name" value="MFS_trans_sf"/>
</dbReference>
<keyword evidence="6 12" id="KW-0812">Transmembrane</keyword>
<gene>
    <name evidence="13" type="ORF">CYMTET_34032</name>
</gene>
<evidence type="ECO:0000256" key="12">
    <source>
        <dbReference type="SAM" id="Phobius"/>
    </source>
</evidence>
<feature type="transmembrane region" description="Helical" evidence="12">
    <location>
        <begin position="169"/>
        <end position="190"/>
    </location>
</feature>
<comment type="function">
    <text evidence="1">Mediates high-affinity intracellular uptake of the rare oligo-element molybdenum.</text>
</comment>
<dbReference type="GO" id="GO:0015098">
    <property type="term" value="F:molybdate ion transmembrane transporter activity"/>
    <property type="evidence" value="ECO:0007669"/>
    <property type="project" value="InterPro"/>
</dbReference>
<reference evidence="13 14" key="1">
    <citation type="journal article" date="2015" name="Genome Biol. Evol.">
        <title>Comparative Genomics of a Bacterivorous Green Alga Reveals Evolutionary Causalities and Consequences of Phago-Mixotrophic Mode of Nutrition.</title>
        <authorList>
            <person name="Burns J.A."/>
            <person name="Paasch A."/>
            <person name="Narechania A."/>
            <person name="Kim E."/>
        </authorList>
    </citation>
    <scope>NUCLEOTIDE SEQUENCE [LARGE SCALE GENOMIC DNA]</scope>
    <source>
        <strain evidence="13 14">PLY_AMNH</strain>
    </source>
</reference>
<keyword evidence="5" id="KW-1003">Cell membrane</keyword>
<evidence type="ECO:0000256" key="11">
    <source>
        <dbReference type="ARBA" id="ARBA00032555"/>
    </source>
</evidence>
<accession>A0AAE0FCF2</accession>
<dbReference type="GO" id="GO:0005886">
    <property type="term" value="C:plasma membrane"/>
    <property type="evidence" value="ECO:0007669"/>
    <property type="project" value="UniProtKB-SubCell"/>
</dbReference>
<sequence>AASGAADVGAKIESGASWNPYTGPFDVAIPALLLCTVAARMLWSEHRGGVYKADSGGMAVGSIRQAGAAIWSNSGLQSTMCMIALYEAALYIFVFLWTPVLEQRAAEGKDIPHGIIFSLFMCCKMVGSQLFVLGLGEGRYYSEKCLCFVFAASVICFLVPMFTDSYIGALLAFCMYECGLGLYWPAIAMLRADLVPDDIRSTVASLFRVPLNVLVVGCLLCIGRTSERVILLVCCAKVRLASSPWCAPLGVSLRQSAPGVLLLGLRQSAP</sequence>
<evidence type="ECO:0000256" key="7">
    <source>
        <dbReference type="ARBA" id="ARBA00022989"/>
    </source>
</evidence>
<evidence type="ECO:0000256" key="9">
    <source>
        <dbReference type="ARBA" id="ARBA00023136"/>
    </source>
</evidence>
<evidence type="ECO:0000256" key="3">
    <source>
        <dbReference type="ARBA" id="ARBA00021242"/>
    </source>
</evidence>
<protein>
    <recommendedName>
        <fullName evidence="3">Molybdate-anion transporter</fullName>
    </recommendedName>
    <alternativeName>
        <fullName evidence="10">Major facilitator superfamily domain-containing protein 5</fullName>
    </alternativeName>
    <alternativeName>
        <fullName evidence="11">Molybdate transporter 2 homolog</fullName>
    </alternativeName>
</protein>
<feature type="non-terminal residue" evidence="13">
    <location>
        <position position="1"/>
    </location>
</feature>
<feature type="non-terminal residue" evidence="13">
    <location>
        <position position="270"/>
    </location>
</feature>
<evidence type="ECO:0000313" key="14">
    <source>
        <dbReference type="Proteomes" id="UP001190700"/>
    </source>
</evidence>
<comment type="subcellular location">
    <subcellularLocation>
        <location evidence="2">Cell membrane</location>
        <topology evidence="2">Multi-pass membrane protein</topology>
    </subcellularLocation>
</comment>
<name>A0AAE0FCF2_9CHLO</name>
<feature type="transmembrane region" description="Helical" evidence="12">
    <location>
        <begin position="27"/>
        <end position="43"/>
    </location>
</feature>
<comment type="caution">
    <text evidence="13">The sequence shown here is derived from an EMBL/GenBank/DDBJ whole genome shotgun (WGS) entry which is preliminary data.</text>
</comment>
<keyword evidence="14" id="KW-1185">Reference proteome</keyword>
<evidence type="ECO:0000256" key="8">
    <source>
        <dbReference type="ARBA" id="ARBA00023065"/>
    </source>
</evidence>
<evidence type="ECO:0000256" key="5">
    <source>
        <dbReference type="ARBA" id="ARBA00022475"/>
    </source>
</evidence>
<dbReference type="InterPro" id="IPR008509">
    <property type="entry name" value="MOT2/MFSD5"/>
</dbReference>
<proteinExistence type="predicted"/>
<keyword evidence="9 12" id="KW-0472">Membrane</keyword>
<dbReference type="Gene3D" id="1.20.1250.20">
    <property type="entry name" value="MFS general substrate transporter like domains"/>
    <property type="match status" value="1"/>
</dbReference>
<dbReference type="Proteomes" id="UP001190700">
    <property type="component" value="Unassembled WGS sequence"/>
</dbReference>